<dbReference type="InParanoid" id="A0A0C3NTK6"/>
<accession>A0A0C3NTK6</accession>
<protein>
    <submittedName>
        <fullName evidence="1">Uncharacterized protein</fullName>
    </submittedName>
</protein>
<reference evidence="1 2" key="1">
    <citation type="submission" date="2014-04" db="EMBL/GenBank/DDBJ databases">
        <authorList>
            <consortium name="DOE Joint Genome Institute"/>
            <person name="Kuo A."/>
            <person name="Kohler A."/>
            <person name="Costa M.D."/>
            <person name="Nagy L.G."/>
            <person name="Floudas D."/>
            <person name="Copeland A."/>
            <person name="Barry K.W."/>
            <person name="Cichocki N."/>
            <person name="Veneault-Fourrey C."/>
            <person name="LaButti K."/>
            <person name="Lindquist E.A."/>
            <person name="Lipzen A."/>
            <person name="Lundell T."/>
            <person name="Morin E."/>
            <person name="Murat C."/>
            <person name="Sun H."/>
            <person name="Tunlid A."/>
            <person name="Henrissat B."/>
            <person name="Grigoriev I.V."/>
            <person name="Hibbett D.S."/>
            <person name="Martin F."/>
            <person name="Nordberg H.P."/>
            <person name="Cantor M.N."/>
            <person name="Hua S.X."/>
        </authorList>
    </citation>
    <scope>NUCLEOTIDE SEQUENCE [LARGE SCALE GENOMIC DNA]</scope>
    <source>
        <strain evidence="1 2">Marx 270</strain>
    </source>
</reference>
<dbReference type="Proteomes" id="UP000054217">
    <property type="component" value="Unassembled WGS sequence"/>
</dbReference>
<evidence type="ECO:0000313" key="2">
    <source>
        <dbReference type="Proteomes" id="UP000054217"/>
    </source>
</evidence>
<sequence>MRSSGKQYLFTGATDVHIIKLSMRCLPSGVFAIGSVKRKRRNLAENDTRKWYVELEWRIQKIKGPLFFSHQPEQGMQAKTWYSTDAYVDPGNFVFGWIICVNQTSAMSIAISR</sequence>
<proteinExistence type="predicted"/>
<keyword evidence="2" id="KW-1185">Reference proteome</keyword>
<dbReference type="HOGENOM" id="CLU_171264_0_0_1"/>
<organism evidence="1 2">
    <name type="scientific">Pisolithus tinctorius Marx 270</name>
    <dbReference type="NCBI Taxonomy" id="870435"/>
    <lineage>
        <taxon>Eukaryota</taxon>
        <taxon>Fungi</taxon>
        <taxon>Dikarya</taxon>
        <taxon>Basidiomycota</taxon>
        <taxon>Agaricomycotina</taxon>
        <taxon>Agaricomycetes</taxon>
        <taxon>Agaricomycetidae</taxon>
        <taxon>Boletales</taxon>
        <taxon>Sclerodermatineae</taxon>
        <taxon>Pisolithaceae</taxon>
        <taxon>Pisolithus</taxon>
    </lineage>
</organism>
<evidence type="ECO:0000313" key="1">
    <source>
        <dbReference type="EMBL" id="KIN98563.1"/>
    </source>
</evidence>
<dbReference type="AlphaFoldDB" id="A0A0C3NTK6"/>
<gene>
    <name evidence="1" type="ORF">M404DRAFT_849336</name>
</gene>
<name>A0A0C3NTK6_PISTI</name>
<dbReference type="EMBL" id="KN832014">
    <property type="protein sequence ID" value="KIN98563.1"/>
    <property type="molecule type" value="Genomic_DNA"/>
</dbReference>
<reference evidence="2" key="2">
    <citation type="submission" date="2015-01" db="EMBL/GenBank/DDBJ databases">
        <title>Evolutionary Origins and Diversification of the Mycorrhizal Mutualists.</title>
        <authorList>
            <consortium name="DOE Joint Genome Institute"/>
            <consortium name="Mycorrhizal Genomics Consortium"/>
            <person name="Kohler A."/>
            <person name="Kuo A."/>
            <person name="Nagy L.G."/>
            <person name="Floudas D."/>
            <person name="Copeland A."/>
            <person name="Barry K.W."/>
            <person name="Cichocki N."/>
            <person name="Veneault-Fourrey C."/>
            <person name="LaButti K."/>
            <person name="Lindquist E.A."/>
            <person name="Lipzen A."/>
            <person name="Lundell T."/>
            <person name="Morin E."/>
            <person name="Murat C."/>
            <person name="Riley R."/>
            <person name="Ohm R."/>
            <person name="Sun H."/>
            <person name="Tunlid A."/>
            <person name="Henrissat B."/>
            <person name="Grigoriev I.V."/>
            <person name="Hibbett D.S."/>
            <person name="Martin F."/>
        </authorList>
    </citation>
    <scope>NUCLEOTIDE SEQUENCE [LARGE SCALE GENOMIC DNA]</scope>
    <source>
        <strain evidence="2">Marx 270</strain>
    </source>
</reference>